<evidence type="ECO:0000313" key="3">
    <source>
        <dbReference type="Proteomes" id="UP000214603"/>
    </source>
</evidence>
<gene>
    <name evidence="2" type="ORF">CEY11_17325</name>
</gene>
<dbReference type="Proteomes" id="UP000214603">
    <property type="component" value="Unassembled WGS sequence"/>
</dbReference>
<dbReference type="EMBL" id="NJIH01000009">
    <property type="protein sequence ID" value="OWT57645.1"/>
    <property type="molecule type" value="Genomic_DNA"/>
</dbReference>
<accession>A0A225M8I1</accession>
<keyword evidence="1" id="KW-1133">Transmembrane helix</keyword>
<organism evidence="2 3">
    <name type="scientific">Candidimonas nitroreducens</name>
    <dbReference type="NCBI Taxonomy" id="683354"/>
    <lineage>
        <taxon>Bacteria</taxon>
        <taxon>Pseudomonadati</taxon>
        <taxon>Pseudomonadota</taxon>
        <taxon>Betaproteobacteria</taxon>
        <taxon>Burkholderiales</taxon>
        <taxon>Alcaligenaceae</taxon>
        <taxon>Candidimonas</taxon>
    </lineage>
</organism>
<evidence type="ECO:0000313" key="2">
    <source>
        <dbReference type="EMBL" id="OWT57645.1"/>
    </source>
</evidence>
<dbReference type="RefSeq" id="WP_088604650.1">
    <property type="nucleotide sequence ID" value="NZ_NJIH01000009.1"/>
</dbReference>
<keyword evidence="1" id="KW-0472">Membrane</keyword>
<reference evidence="3" key="1">
    <citation type="submission" date="2017-06" db="EMBL/GenBank/DDBJ databases">
        <title>Herbaspirillum phytohormonus sp. nov., isolated from the root nodule of Robinia pseudoacacia in lead-zinc mine.</title>
        <authorList>
            <person name="Fan M."/>
            <person name="Lin Y."/>
        </authorList>
    </citation>
    <scope>NUCLEOTIDE SEQUENCE [LARGE SCALE GENOMIC DNA]</scope>
    <source>
        <strain evidence="3">SC-089</strain>
    </source>
</reference>
<keyword evidence="3" id="KW-1185">Reference proteome</keyword>
<dbReference type="AlphaFoldDB" id="A0A225M8I1"/>
<name>A0A225M8I1_9BURK</name>
<evidence type="ECO:0000256" key="1">
    <source>
        <dbReference type="SAM" id="Phobius"/>
    </source>
</evidence>
<proteinExistence type="predicted"/>
<keyword evidence="1" id="KW-0812">Transmembrane</keyword>
<sequence>MSRTVASLFTTHPATVGETYLQHLHSATKFSVLMFCGAVACLVHAVLPFAFVRTGSSMIERLHHMMITARARHANGE</sequence>
<dbReference type="OrthoDB" id="8910249at2"/>
<comment type="caution">
    <text evidence="2">The sequence shown here is derived from an EMBL/GenBank/DDBJ whole genome shotgun (WGS) entry which is preliminary data.</text>
</comment>
<feature type="transmembrane region" description="Helical" evidence="1">
    <location>
        <begin position="32"/>
        <end position="52"/>
    </location>
</feature>
<dbReference type="Pfam" id="PF19883">
    <property type="entry name" value="DUF6356"/>
    <property type="match status" value="1"/>
</dbReference>
<protein>
    <recommendedName>
        <fullName evidence="4">Capsule biosynthesis protein</fullName>
    </recommendedName>
</protein>
<dbReference type="InterPro" id="IPR045936">
    <property type="entry name" value="DUF6356"/>
</dbReference>
<evidence type="ECO:0008006" key="4">
    <source>
        <dbReference type="Google" id="ProtNLM"/>
    </source>
</evidence>